<keyword evidence="2" id="KW-1185">Reference proteome</keyword>
<protein>
    <submittedName>
        <fullName evidence="1">Genomic scaffold, ProqFM164S01</fullName>
    </submittedName>
</protein>
<proteinExistence type="predicted"/>
<dbReference type="AlphaFoldDB" id="W6PW13"/>
<dbReference type="Proteomes" id="UP000030686">
    <property type="component" value="Unassembled WGS sequence"/>
</dbReference>
<accession>W6PW13</accession>
<sequence length="86" mass="9877">MDLSERYPPSMLLAEVAKKLHDHHSELRVSLTSNHPLCVEALAASLDCVYGIPERIFYQPRIHTDVQLYDKVPSKISVWRTTPPQH</sequence>
<gene>
    <name evidence="1" type="ORF">PROQFM164_S01g001782</name>
</gene>
<dbReference type="EMBL" id="HG792015">
    <property type="protein sequence ID" value="CDM27971.1"/>
    <property type="molecule type" value="Genomic_DNA"/>
</dbReference>
<dbReference type="STRING" id="1365484.W6PW13"/>
<evidence type="ECO:0000313" key="1">
    <source>
        <dbReference type="EMBL" id="CDM27971.1"/>
    </source>
</evidence>
<name>W6PW13_PENRF</name>
<dbReference type="OrthoDB" id="4653208at2759"/>
<organism evidence="1 2">
    <name type="scientific">Penicillium roqueforti (strain FM164)</name>
    <dbReference type="NCBI Taxonomy" id="1365484"/>
    <lineage>
        <taxon>Eukaryota</taxon>
        <taxon>Fungi</taxon>
        <taxon>Dikarya</taxon>
        <taxon>Ascomycota</taxon>
        <taxon>Pezizomycotina</taxon>
        <taxon>Eurotiomycetes</taxon>
        <taxon>Eurotiomycetidae</taxon>
        <taxon>Eurotiales</taxon>
        <taxon>Aspergillaceae</taxon>
        <taxon>Penicillium</taxon>
    </lineage>
</organism>
<evidence type="ECO:0000313" key="2">
    <source>
        <dbReference type="Proteomes" id="UP000030686"/>
    </source>
</evidence>
<reference evidence="1" key="1">
    <citation type="journal article" date="2014" name="Nat. Commun.">
        <title>Multiple recent horizontal transfers of a large genomic region in cheese making fungi.</title>
        <authorList>
            <person name="Cheeseman K."/>
            <person name="Ropars J."/>
            <person name="Renault P."/>
            <person name="Dupont J."/>
            <person name="Gouzy J."/>
            <person name="Branca A."/>
            <person name="Abraham A.L."/>
            <person name="Ceppi M."/>
            <person name="Conseiller E."/>
            <person name="Debuchy R."/>
            <person name="Malagnac F."/>
            <person name="Goarin A."/>
            <person name="Silar P."/>
            <person name="Lacoste S."/>
            <person name="Sallet E."/>
            <person name="Bensimon A."/>
            <person name="Giraud T."/>
            <person name="Brygoo Y."/>
        </authorList>
    </citation>
    <scope>NUCLEOTIDE SEQUENCE [LARGE SCALE GENOMIC DNA]</scope>
    <source>
        <strain evidence="1">FM164</strain>
    </source>
</reference>